<evidence type="ECO:0000313" key="2">
    <source>
        <dbReference type="EMBL" id="AAY85099.1"/>
    </source>
</evidence>
<dbReference type="HOGENOM" id="CLU_132842_0_0_1"/>
<dbReference type="Bgee" id="FBgn0025821">
    <property type="expression patterns" value="Expressed in early elongation stage spermatid (Drosophila) in testis and 17 other cell types or tissues"/>
</dbReference>
<proteinExistence type="evidence at transcript level"/>
<dbReference type="ExpressionAtlas" id="Q4QPR7">
    <property type="expression patterns" value="baseline and differential"/>
</dbReference>
<dbReference type="VEuPathDB" id="VectorBase:FBgn0025821"/>
<sequence>NKAISHTKHKYLNTMHKNFKSLQNTNPSNMKKAKTAAKGFPIHLGFYRNPSEYDDRTTTNRDYGLKSSKGSGTPFPQKQKKLDTAALTAKLETDSLLRSELSDLSIVISERKASSEPQVASNTTTEPTFEMRRKLFDEAEFTICKGHKLNQDFHHIVEDEKHFNKRQSAKDNIPYSNFMDLKNFCDQNNIKFSKGFDG</sequence>
<evidence type="ECO:0000256" key="1">
    <source>
        <dbReference type="SAM" id="MobiDB-lite"/>
    </source>
</evidence>
<dbReference type="OrthoDB" id="7841870at2759"/>
<dbReference type="AlphaFoldDB" id="Q4QPR7"/>
<accession>Q4QPR7</accession>
<organism evidence="2">
    <name type="scientific">Drosophila melanogaster</name>
    <name type="common">Fruit fly</name>
    <dbReference type="NCBI Taxonomy" id="7227"/>
    <lineage>
        <taxon>Eukaryota</taxon>
        <taxon>Metazoa</taxon>
        <taxon>Ecdysozoa</taxon>
        <taxon>Arthropoda</taxon>
        <taxon>Hexapoda</taxon>
        <taxon>Insecta</taxon>
        <taxon>Pterygota</taxon>
        <taxon>Neoptera</taxon>
        <taxon>Endopterygota</taxon>
        <taxon>Diptera</taxon>
        <taxon>Brachycera</taxon>
        <taxon>Muscomorpha</taxon>
        <taxon>Ephydroidea</taxon>
        <taxon>Drosophilidae</taxon>
        <taxon>Drosophila</taxon>
        <taxon>Sophophora</taxon>
    </lineage>
</organism>
<feature type="region of interest" description="Disordered" evidence="1">
    <location>
        <begin position="51"/>
        <end position="78"/>
    </location>
</feature>
<feature type="non-terminal residue" evidence="2">
    <location>
        <position position="1"/>
    </location>
</feature>
<dbReference type="EMBL" id="BT023699">
    <property type="protein sequence ID" value="AAY85099.1"/>
    <property type="molecule type" value="mRNA"/>
</dbReference>
<name>Q4QPR7_DROME</name>
<protein>
    <submittedName>
        <fullName evidence="2">IP03283p</fullName>
    </submittedName>
</protein>
<reference evidence="2" key="1">
    <citation type="submission" date="2005-06" db="EMBL/GenBank/DDBJ databases">
        <authorList>
            <person name="Stapleton M."/>
            <person name="Carlson J."/>
            <person name="Chavez C."/>
            <person name="Frise E."/>
            <person name="George R."/>
            <person name="Pacleb J."/>
            <person name="Park S."/>
            <person name="Wan K."/>
            <person name="Yu C."/>
            <person name="Celniker S."/>
        </authorList>
    </citation>
    <scope>NUCLEOTIDE SEQUENCE</scope>
</reference>